<proteinExistence type="predicted"/>
<reference evidence="2" key="1">
    <citation type="journal article" date="2019" name="Int. J. Syst. Evol. Microbiol.">
        <title>The Global Catalogue of Microorganisms (GCM) 10K type strain sequencing project: providing services to taxonomists for standard genome sequencing and annotation.</title>
        <authorList>
            <consortium name="The Broad Institute Genomics Platform"/>
            <consortium name="The Broad Institute Genome Sequencing Center for Infectious Disease"/>
            <person name="Wu L."/>
            <person name="Ma J."/>
        </authorList>
    </citation>
    <scope>NUCLEOTIDE SEQUENCE [LARGE SCALE GENOMIC DNA]</scope>
    <source>
        <strain evidence="2">CGMCC 1.12479</strain>
    </source>
</reference>
<dbReference type="RefSeq" id="WP_188443540.1">
    <property type="nucleotide sequence ID" value="NZ_BMFD01000009.1"/>
</dbReference>
<dbReference type="InterPro" id="IPR052894">
    <property type="entry name" value="AsmA-related"/>
</dbReference>
<dbReference type="PANTHER" id="PTHR30441:SF8">
    <property type="entry name" value="DUF748 DOMAIN-CONTAINING PROTEIN"/>
    <property type="match status" value="1"/>
</dbReference>
<keyword evidence="2" id="KW-1185">Reference proteome</keyword>
<gene>
    <name evidence="1" type="ORF">GCM10010993_26120</name>
</gene>
<evidence type="ECO:0000313" key="1">
    <source>
        <dbReference type="EMBL" id="GGC46286.1"/>
    </source>
</evidence>
<organism evidence="1 2">
    <name type="scientific">Belliella aquatica</name>
    <dbReference type="NCBI Taxonomy" id="1323734"/>
    <lineage>
        <taxon>Bacteria</taxon>
        <taxon>Pseudomonadati</taxon>
        <taxon>Bacteroidota</taxon>
        <taxon>Cytophagia</taxon>
        <taxon>Cytophagales</taxon>
        <taxon>Cyclobacteriaceae</taxon>
        <taxon>Belliella</taxon>
    </lineage>
</organism>
<protein>
    <recommendedName>
        <fullName evidence="3">AsmA-like C-terminal region</fullName>
    </recommendedName>
</protein>
<comment type="caution">
    <text evidence="1">The sequence shown here is derived from an EMBL/GenBank/DDBJ whole genome shotgun (WGS) entry which is preliminary data.</text>
</comment>
<accession>A0ABQ1N009</accession>
<dbReference type="Proteomes" id="UP000635885">
    <property type="component" value="Unassembled WGS sequence"/>
</dbReference>
<name>A0ABQ1N009_9BACT</name>
<dbReference type="EMBL" id="BMFD01000009">
    <property type="protein sequence ID" value="GGC46286.1"/>
    <property type="molecule type" value="Genomic_DNA"/>
</dbReference>
<dbReference type="PANTHER" id="PTHR30441">
    <property type="entry name" value="DUF748 DOMAIN-CONTAINING PROTEIN"/>
    <property type="match status" value="1"/>
</dbReference>
<evidence type="ECO:0000313" key="2">
    <source>
        <dbReference type="Proteomes" id="UP000635885"/>
    </source>
</evidence>
<sequence length="1052" mass="120732">MSRKKIIYLSLFLLLPVLFFVGSAAIIYSKQKVITQDALLKINEEFIGALTIEDSYISPFANFPYISIDLKNIKFYESKTMDSKPIYEAEDFYLGFNIWDILNGRYNVKKLKINNGHLDLIQYENGDINLLLAKGISDDEKEEDAEEFKFELAGVELNKFDITYSDLSKSRDLVFHIDQLKTALKFSDDHVFLDVISDMVFDLDQDGENTFFADKKVFLDLTLDYFESEQNLKISPSKVGLEDALLALSGQVEILEEGFDLDLKFNGEKPDFNIFAAFLPKEVGETLKRYKNEGEIYFIGSINGKTGDGISPAVSVEFGADNAYFLNTGIQKKVDELRFSGFYTNGSERSLKTSEIQLQRFHAKPEEGIFQGQMTIRNFEDPFIKINLNADLDLEFLGEFFEIEGLRGIQGQVILDMDFDELIDMDLTTSSIGGAQSSLQTELFLKDLSLQIPGYHLPVTKANAYAYMRRGKIVLESLDFRLGVSDFSFSGELNDFPVLLHQNDRPLIAKIKSNSKLLNLSELIQSDSSSFAIDEVITDFEIKLAFETTGKEIYDFEHLPKGEFFIEDFYAQFKNYPHRLHDFHADIFIEKEHLIVKDFKGEIDESDFLFTGRVDNYRKWFEDVKSGDSSFEFDLLSKRLQLSDLLSYNGVNYLPEDYSKETITDLKLHGKVDLHYEKVFKSADFYLTELDGKLKVHPLKLEDFKGRVHYENDYLTMEKFSGKMGVSDFNIDLGYFLGSKDSLKGVKPKRNYFNIKSKVLDLDALMGFESIEVETNHQDSFNVFQLPFSDMDFKAEIGRMNYHKFWLEDIQGKLRTTTNHYLYVDTLGLRAADGKLGIKGYFNGSNPEEIYFHSEMKADKLDLDKLLFKFENFGQDYMINENLHGKVSGTITSKFLVHQDLTPIIEKSEAKMDLTVFQGSLVNFAPLDAMSSYFGDRNLKNVRFDTLSNTFELKGGVLNIPKMNINSSLGFIELSGKQSLDLNMDYFIRVPLAMVTQVGFRSLFGGKNQNEIDPDQEDAIVFRDQDRRIRFVNINMKGTPEDYKISLKRDKN</sequence>
<evidence type="ECO:0008006" key="3">
    <source>
        <dbReference type="Google" id="ProtNLM"/>
    </source>
</evidence>